<reference evidence="1" key="2">
    <citation type="submission" date="2021-04" db="EMBL/GenBank/DDBJ databases">
        <authorList>
            <person name="Zhang T."/>
            <person name="Zhang Y."/>
            <person name="Lu D."/>
            <person name="Zuo D."/>
            <person name="Du Z."/>
        </authorList>
    </citation>
    <scope>NUCLEOTIDE SEQUENCE</scope>
    <source>
        <strain evidence="1">JR1</strain>
    </source>
</reference>
<comment type="caution">
    <text evidence="1">The sequence shown here is derived from an EMBL/GenBank/DDBJ whole genome shotgun (WGS) entry which is preliminary data.</text>
</comment>
<dbReference type="EMBL" id="JAGTAR010000022">
    <property type="protein sequence ID" value="MBR8536755.1"/>
    <property type="molecule type" value="Genomic_DNA"/>
</dbReference>
<organism evidence="1 2">
    <name type="scientific">Carboxylicivirga sediminis</name>
    <dbReference type="NCBI Taxonomy" id="2006564"/>
    <lineage>
        <taxon>Bacteria</taxon>
        <taxon>Pseudomonadati</taxon>
        <taxon>Bacteroidota</taxon>
        <taxon>Bacteroidia</taxon>
        <taxon>Marinilabiliales</taxon>
        <taxon>Marinilabiliaceae</taxon>
        <taxon>Carboxylicivirga</taxon>
    </lineage>
</organism>
<dbReference type="Proteomes" id="UP000679220">
    <property type="component" value="Unassembled WGS sequence"/>
</dbReference>
<protein>
    <submittedName>
        <fullName evidence="1">Uncharacterized protein</fullName>
    </submittedName>
</protein>
<name>A0A941F6X8_9BACT</name>
<reference evidence="1" key="1">
    <citation type="journal article" date="2018" name="Int. J. Syst. Evol. Microbiol.">
        <title>Carboxylicivirga sediminis sp. nov., isolated from coastal sediment.</title>
        <authorList>
            <person name="Wang F.Q."/>
            <person name="Ren L.H."/>
            <person name="Zou R.J."/>
            <person name="Sun Y.Z."/>
            <person name="Liu X.J."/>
            <person name="Jiang F."/>
            <person name="Liu L.J."/>
        </authorList>
    </citation>
    <scope>NUCLEOTIDE SEQUENCE</scope>
    <source>
        <strain evidence="1">JR1</strain>
    </source>
</reference>
<dbReference type="RefSeq" id="WP_212191781.1">
    <property type="nucleotide sequence ID" value="NZ_JAGTAR010000022.1"/>
</dbReference>
<dbReference type="AlphaFoldDB" id="A0A941F6X8"/>
<sequence length="92" mass="10584">MERRAILAQHEVHKTIALIDTEIRGKATGSPIELAGRLCMSVRMLYFYIDMMTSLGAEIFFSKETNSFLYEEDGYFKDGIRWIVTSKVRASK</sequence>
<evidence type="ECO:0000313" key="1">
    <source>
        <dbReference type="EMBL" id="MBR8536755.1"/>
    </source>
</evidence>
<evidence type="ECO:0000313" key="2">
    <source>
        <dbReference type="Proteomes" id="UP000679220"/>
    </source>
</evidence>
<proteinExistence type="predicted"/>
<accession>A0A941F6X8</accession>
<gene>
    <name evidence="1" type="ORF">KDU71_14355</name>
</gene>
<keyword evidence="2" id="KW-1185">Reference proteome</keyword>